<evidence type="ECO:0000256" key="1">
    <source>
        <dbReference type="SAM" id="MobiDB-lite"/>
    </source>
</evidence>
<feature type="region of interest" description="Disordered" evidence="1">
    <location>
        <begin position="164"/>
        <end position="201"/>
    </location>
</feature>
<sequence>MSAYGQGCNLSSVREGRDLQALAADERDGGFVSAEEAVRGDEGEQHITRHRREGDANRGCRPLAEAAVDTALFAPRYLYVPLVCQVHYLGRHRSGCQDCVLRRANSIGVHQIPVLGRHETKACYSPQPWKEGRGEGDLALLEGGEVGVGDGAIVVVLRVLEHDDQRRQAEPHGRHSQQSLRRPPVPTVGPSARGGLLPAQRHRGHSSRLLVLLRLLLAYRLHHPQSCAGEEGDAEGECQRLRSLRKEVGGGGEMPLIAVYLTNNWHCVHARTHAVELHVSHTISRFWRPSSGKVQDFLSLLDCGMWIPGFVGFIRAGRA</sequence>
<dbReference type="Proteomes" id="UP000287651">
    <property type="component" value="Unassembled WGS sequence"/>
</dbReference>
<comment type="caution">
    <text evidence="2">The sequence shown here is derived from an EMBL/GenBank/DDBJ whole genome shotgun (WGS) entry which is preliminary data.</text>
</comment>
<gene>
    <name evidence="2" type="ORF">B296_00013368</name>
</gene>
<accession>A0A426ZJ68</accession>
<organism evidence="2 3">
    <name type="scientific">Ensete ventricosum</name>
    <name type="common">Abyssinian banana</name>
    <name type="synonym">Musa ensete</name>
    <dbReference type="NCBI Taxonomy" id="4639"/>
    <lineage>
        <taxon>Eukaryota</taxon>
        <taxon>Viridiplantae</taxon>
        <taxon>Streptophyta</taxon>
        <taxon>Embryophyta</taxon>
        <taxon>Tracheophyta</taxon>
        <taxon>Spermatophyta</taxon>
        <taxon>Magnoliopsida</taxon>
        <taxon>Liliopsida</taxon>
        <taxon>Zingiberales</taxon>
        <taxon>Musaceae</taxon>
        <taxon>Ensete</taxon>
    </lineage>
</organism>
<evidence type="ECO:0000313" key="3">
    <source>
        <dbReference type="Proteomes" id="UP000287651"/>
    </source>
</evidence>
<protein>
    <submittedName>
        <fullName evidence="2">Uncharacterized protein</fullName>
    </submittedName>
</protein>
<feature type="compositionally biased region" description="Basic and acidic residues" evidence="1">
    <location>
        <begin position="164"/>
        <end position="173"/>
    </location>
</feature>
<dbReference type="EMBL" id="AMZH03006348">
    <property type="protein sequence ID" value="RRT64053.1"/>
    <property type="molecule type" value="Genomic_DNA"/>
</dbReference>
<dbReference type="AlphaFoldDB" id="A0A426ZJ68"/>
<proteinExistence type="predicted"/>
<reference evidence="2 3" key="1">
    <citation type="journal article" date="2014" name="Agronomy (Basel)">
        <title>A Draft Genome Sequence for Ensete ventricosum, the Drought-Tolerant Tree Against Hunger.</title>
        <authorList>
            <person name="Harrison J."/>
            <person name="Moore K.A."/>
            <person name="Paszkiewicz K."/>
            <person name="Jones T."/>
            <person name="Grant M."/>
            <person name="Ambacheew D."/>
            <person name="Muzemil S."/>
            <person name="Studholme D.J."/>
        </authorList>
    </citation>
    <scope>NUCLEOTIDE SEQUENCE [LARGE SCALE GENOMIC DNA]</scope>
</reference>
<evidence type="ECO:0000313" key="2">
    <source>
        <dbReference type="EMBL" id="RRT64053.1"/>
    </source>
</evidence>
<name>A0A426ZJ68_ENSVE</name>